<proteinExistence type="predicted"/>
<protein>
    <submittedName>
        <fullName evidence="1">Uncharacterized protein</fullName>
    </submittedName>
</protein>
<evidence type="ECO:0000313" key="1">
    <source>
        <dbReference type="EMBL" id="GIY13741.1"/>
    </source>
</evidence>
<dbReference type="AlphaFoldDB" id="A0AAV4QY02"/>
<comment type="caution">
    <text evidence="1">The sequence shown here is derived from an EMBL/GenBank/DDBJ whole genome shotgun (WGS) entry which is preliminary data.</text>
</comment>
<dbReference type="Proteomes" id="UP001054837">
    <property type="component" value="Unassembled WGS sequence"/>
</dbReference>
<reference evidence="1 2" key="1">
    <citation type="submission" date="2021-06" db="EMBL/GenBank/DDBJ databases">
        <title>Caerostris darwini draft genome.</title>
        <authorList>
            <person name="Kono N."/>
            <person name="Arakawa K."/>
        </authorList>
    </citation>
    <scope>NUCLEOTIDE SEQUENCE [LARGE SCALE GENOMIC DNA]</scope>
</reference>
<name>A0AAV4QY02_9ARAC</name>
<accession>A0AAV4QY02</accession>
<evidence type="ECO:0000313" key="2">
    <source>
        <dbReference type="Proteomes" id="UP001054837"/>
    </source>
</evidence>
<organism evidence="1 2">
    <name type="scientific">Caerostris darwini</name>
    <dbReference type="NCBI Taxonomy" id="1538125"/>
    <lineage>
        <taxon>Eukaryota</taxon>
        <taxon>Metazoa</taxon>
        <taxon>Ecdysozoa</taxon>
        <taxon>Arthropoda</taxon>
        <taxon>Chelicerata</taxon>
        <taxon>Arachnida</taxon>
        <taxon>Araneae</taxon>
        <taxon>Araneomorphae</taxon>
        <taxon>Entelegynae</taxon>
        <taxon>Araneoidea</taxon>
        <taxon>Araneidae</taxon>
        <taxon>Caerostris</taxon>
    </lineage>
</organism>
<keyword evidence="2" id="KW-1185">Reference proteome</keyword>
<dbReference type="EMBL" id="BPLQ01005285">
    <property type="protein sequence ID" value="GIY13741.1"/>
    <property type="molecule type" value="Genomic_DNA"/>
</dbReference>
<feature type="non-terminal residue" evidence="1">
    <location>
        <position position="1"/>
    </location>
</feature>
<sequence length="60" mass="6784">FKKRDSPLLSEVHTSSEVTYWVDEINCGCRMDAIVVRTEHSSTEVFRLFCLLLTGASCCV</sequence>
<gene>
    <name evidence="1" type="ORF">CDAR_80711</name>
</gene>